<name>A0A512HAI4_9PROT</name>
<dbReference type="EMBL" id="BJZO01000080">
    <property type="protein sequence ID" value="GEO82452.1"/>
    <property type="molecule type" value="Genomic_DNA"/>
</dbReference>
<dbReference type="PANTHER" id="PTHR32089">
    <property type="entry name" value="METHYL-ACCEPTING CHEMOTAXIS PROTEIN MCPB"/>
    <property type="match status" value="1"/>
</dbReference>
<dbReference type="InterPro" id="IPR004090">
    <property type="entry name" value="Chemotax_Me-accpt_rcpt"/>
</dbReference>
<dbReference type="PRINTS" id="PR00260">
    <property type="entry name" value="CHEMTRNSDUCR"/>
</dbReference>
<dbReference type="Pfam" id="PF00015">
    <property type="entry name" value="MCPsignal"/>
    <property type="match status" value="1"/>
</dbReference>
<dbReference type="SMART" id="SM00283">
    <property type="entry name" value="MA"/>
    <property type="match status" value="1"/>
</dbReference>
<evidence type="ECO:0000313" key="10">
    <source>
        <dbReference type="EMBL" id="GEO82452.1"/>
    </source>
</evidence>
<evidence type="ECO:0000256" key="4">
    <source>
        <dbReference type="ARBA" id="ARBA00029447"/>
    </source>
</evidence>
<dbReference type="AlphaFoldDB" id="A0A512HAI4"/>
<evidence type="ECO:0000256" key="3">
    <source>
        <dbReference type="ARBA" id="ARBA00023224"/>
    </source>
</evidence>
<evidence type="ECO:0000256" key="2">
    <source>
        <dbReference type="ARBA" id="ARBA00022519"/>
    </source>
</evidence>
<feature type="transmembrane region" description="Helical" evidence="6">
    <location>
        <begin position="198"/>
        <end position="219"/>
    </location>
</feature>
<proteinExistence type="inferred from homology"/>
<evidence type="ECO:0000256" key="5">
    <source>
        <dbReference type="PROSITE-ProRule" id="PRU00284"/>
    </source>
</evidence>
<dbReference type="InterPro" id="IPR004089">
    <property type="entry name" value="MCPsignal_dom"/>
</dbReference>
<dbReference type="GO" id="GO:0005886">
    <property type="term" value="C:plasma membrane"/>
    <property type="evidence" value="ECO:0007669"/>
    <property type="project" value="UniProtKB-SubCell"/>
</dbReference>
<comment type="similarity">
    <text evidence="4">Belongs to the methyl-accepting chemotaxis (MCP) protein family.</text>
</comment>
<protein>
    <recommendedName>
        <fullName evidence="12">Methyl-accepting chemotaxis protein</fullName>
    </recommendedName>
</protein>
<dbReference type="PROSITE" id="PS50885">
    <property type="entry name" value="HAMP"/>
    <property type="match status" value="1"/>
</dbReference>
<dbReference type="SMART" id="SM00304">
    <property type="entry name" value="HAMP"/>
    <property type="match status" value="1"/>
</dbReference>
<dbReference type="PANTHER" id="PTHR32089:SF112">
    <property type="entry name" value="LYSOZYME-LIKE PROTEIN-RELATED"/>
    <property type="match status" value="1"/>
</dbReference>
<keyword evidence="6" id="KW-0812">Transmembrane</keyword>
<accession>A0A512HAI4</accession>
<keyword evidence="3 5" id="KW-0807">Transducer</keyword>
<dbReference type="InterPro" id="IPR003660">
    <property type="entry name" value="HAMP_dom"/>
</dbReference>
<dbReference type="InterPro" id="IPR000727">
    <property type="entry name" value="T_SNARE_dom"/>
</dbReference>
<dbReference type="Gene3D" id="6.10.340.10">
    <property type="match status" value="1"/>
</dbReference>
<evidence type="ECO:0008006" key="12">
    <source>
        <dbReference type="Google" id="ProtNLM"/>
    </source>
</evidence>
<organism evidence="10 11">
    <name type="scientific">Pararhodospirillum oryzae</name>
    <dbReference type="NCBI Taxonomy" id="478448"/>
    <lineage>
        <taxon>Bacteria</taxon>
        <taxon>Pseudomonadati</taxon>
        <taxon>Pseudomonadota</taxon>
        <taxon>Alphaproteobacteria</taxon>
        <taxon>Rhodospirillales</taxon>
        <taxon>Rhodospirillaceae</taxon>
        <taxon>Pararhodospirillum</taxon>
    </lineage>
</organism>
<sequence length="568" mass="59460">MGTAMSWVDNIGVRLKVALAPIIMGLLLLVMVGYGSLTMTGNIAQLRQLEDTNARFDVIHEFLLETAQARGDLYRLISVAANDNDPTHLDERASAVMGTLRTLDDQTETVRAAALAVGLDPTVAEDASKHMKAFLKSALDAADMVQADVATALTFMGATERYYQAGRTTLEAMRAQVGTLAAEKREALRDTLSRARTLFLGLGTLSLVLGMAVAVGLSVRIAGPIRALTATLQRLSEREYTVEVPGRDREDETGVMARALFVLRESLKDGERLAAERDAAQKTRQQRGDHLDTLTRHFGATVSEVLGALEQASATLTTTARDMAAMADAANSQSATVAAAAEETSATVEGIAGAAEQMTASIRSIGTEVERSTSMASQAVTEAERTDATVRGLAEAAQKIGAVVDLITTIASQTNLLALNATIEAARAGDAGKGFAVVAGEVKHLAGQTARATEDIATQVTTIQSVTGAVVEAIGAIGTTISQINNITGLIADAVHQQGEATTEISNGVQHAATGSRDVSATITQVTQTAAHTEKAADAVLEAAGALSHQTTVLRTEVDRFLAAIKEA</sequence>
<evidence type="ECO:0000256" key="1">
    <source>
        <dbReference type="ARBA" id="ARBA00004429"/>
    </source>
</evidence>
<keyword evidence="2" id="KW-0997">Cell inner membrane</keyword>
<evidence type="ECO:0000256" key="6">
    <source>
        <dbReference type="SAM" id="Phobius"/>
    </source>
</evidence>
<evidence type="ECO:0000259" key="9">
    <source>
        <dbReference type="PROSITE" id="PS50885"/>
    </source>
</evidence>
<comment type="subcellular location">
    <subcellularLocation>
        <location evidence="1">Cell inner membrane</location>
        <topology evidence="1">Multi-pass membrane protein</topology>
    </subcellularLocation>
</comment>
<feature type="domain" description="HAMP" evidence="9">
    <location>
        <begin position="219"/>
        <end position="272"/>
    </location>
</feature>
<evidence type="ECO:0000259" key="8">
    <source>
        <dbReference type="PROSITE" id="PS50192"/>
    </source>
</evidence>
<dbReference type="RefSeq" id="WP_147164481.1">
    <property type="nucleotide sequence ID" value="NZ_BJZO01000080.1"/>
</dbReference>
<feature type="transmembrane region" description="Helical" evidence="6">
    <location>
        <begin position="17"/>
        <end position="37"/>
    </location>
</feature>
<dbReference type="PROSITE" id="PS50111">
    <property type="entry name" value="CHEMOTAXIS_TRANSDUC_2"/>
    <property type="match status" value="1"/>
</dbReference>
<dbReference type="SUPFAM" id="SSF158472">
    <property type="entry name" value="HAMP domain-like"/>
    <property type="match status" value="1"/>
</dbReference>
<dbReference type="Proteomes" id="UP000321567">
    <property type="component" value="Unassembled WGS sequence"/>
</dbReference>
<gene>
    <name evidence="10" type="ORF">ROR02_25830</name>
</gene>
<feature type="domain" description="T-SNARE coiled-coil homology" evidence="8">
    <location>
        <begin position="464"/>
        <end position="526"/>
    </location>
</feature>
<dbReference type="Gene3D" id="1.10.287.950">
    <property type="entry name" value="Methyl-accepting chemotaxis protein"/>
    <property type="match status" value="1"/>
</dbReference>
<keyword evidence="2" id="KW-1003">Cell membrane</keyword>
<keyword evidence="6" id="KW-0472">Membrane</keyword>
<evidence type="ECO:0000313" key="11">
    <source>
        <dbReference type="Proteomes" id="UP000321567"/>
    </source>
</evidence>
<evidence type="ECO:0000259" key="7">
    <source>
        <dbReference type="PROSITE" id="PS50111"/>
    </source>
</evidence>
<dbReference type="GO" id="GO:0004888">
    <property type="term" value="F:transmembrane signaling receptor activity"/>
    <property type="evidence" value="ECO:0007669"/>
    <property type="project" value="InterPro"/>
</dbReference>
<feature type="domain" description="Methyl-accepting transducer" evidence="7">
    <location>
        <begin position="312"/>
        <end position="541"/>
    </location>
</feature>
<dbReference type="PROSITE" id="PS50192">
    <property type="entry name" value="T_SNARE"/>
    <property type="match status" value="1"/>
</dbReference>
<dbReference type="GO" id="GO:0007165">
    <property type="term" value="P:signal transduction"/>
    <property type="evidence" value="ECO:0007669"/>
    <property type="project" value="UniProtKB-KW"/>
</dbReference>
<keyword evidence="6" id="KW-1133">Transmembrane helix</keyword>
<reference evidence="10 11" key="1">
    <citation type="submission" date="2019-07" db="EMBL/GenBank/DDBJ databases">
        <title>Whole genome shotgun sequence of Rhodospirillum oryzae NBRC 107573.</title>
        <authorList>
            <person name="Hosoyama A."/>
            <person name="Uohara A."/>
            <person name="Ohji S."/>
            <person name="Ichikawa N."/>
        </authorList>
    </citation>
    <scope>NUCLEOTIDE SEQUENCE [LARGE SCALE GENOMIC DNA]</scope>
    <source>
        <strain evidence="10 11">NBRC 107573</strain>
    </source>
</reference>
<dbReference type="OrthoDB" id="7293398at2"/>
<keyword evidence="11" id="KW-1185">Reference proteome</keyword>
<dbReference type="Pfam" id="PF00672">
    <property type="entry name" value="HAMP"/>
    <property type="match status" value="1"/>
</dbReference>
<dbReference type="GO" id="GO:0006935">
    <property type="term" value="P:chemotaxis"/>
    <property type="evidence" value="ECO:0007669"/>
    <property type="project" value="InterPro"/>
</dbReference>
<comment type="caution">
    <text evidence="10">The sequence shown here is derived from an EMBL/GenBank/DDBJ whole genome shotgun (WGS) entry which is preliminary data.</text>
</comment>
<dbReference type="SUPFAM" id="SSF58104">
    <property type="entry name" value="Methyl-accepting chemotaxis protein (MCP) signaling domain"/>
    <property type="match status" value="1"/>
</dbReference>